<organism evidence="1">
    <name type="scientific">Siphoviridae sp. ctHOG1</name>
    <dbReference type="NCBI Taxonomy" id="2827829"/>
    <lineage>
        <taxon>Viruses</taxon>
        <taxon>Duplodnaviria</taxon>
        <taxon>Heunggongvirae</taxon>
        <taxon>Uroviricota</taxon>
        <taxon>Caudoviricetes</taxon>
    </lineage>
</organism>
<evidence type="ECO:0000313" key="1">
    <source>
        <dbReference type="EMBL" id="DAF54965.1"/>
    </source>
</evidence>
<proteinExistence type="predicted"/>
<sequence>MRVFHYFAKLCNFLAKHFSILIYLIINYL</sequence>
<reference evidence="1" key="1">
    <citation type="journal article" date="2021" name="Proc. Natl. Acad. Sci. U.S.A.">
        <title>A Catalog of Tens of Thousands of Viruses from Human Metagenomes Reveals Hidden Associations with Chronic Diseases.</title>
        <authorList>
            <person name="Tisza M.J."/>
            <person name="Buck C.B."/>
        </authorList>
    </citation>
    <scope>NUCLEOTIDE SEQUENCE</scope>
    <source>
        <strain evidence="1">CtHOG1</strain>
    </source>
</reference>
<dbReference type="EMBL" id="BK032683">
    <property type="protein sequence ID" value="DAF54965.1"/>
    <property type="molecule type" value="Genomic_DNA"/>
</dbReference>
<name>A0A8S5SV93_9CAUD</name>
<accession>A0A8S5SV93</accession>
<protein>
    <submittedName>
        <fullName evidence="1">Uncharacterized protein</fullName>
    </submittedName>
</protein>